<sequence>MTFMELLKTVVFDDVWTELEKEYSMIDEAFEAYFKVFNQLKSLMPEPNHYGMRLAVARIEDGLEPGTYTYDVFGIKPGDNEHYALELLPWSELLSFEVIEKCVEAYSAAVVVAHSLYELTFLGYDAADVEANIKNEINILKERSKEIENGTAEFVSWDEVCKDIGYVDERTEEEKELQNKQFERINAENKKVYEMLLS</sequence>
<dbReference type="InterPro" id="IPR046687">
    <property type="entry name" value="DUF6557"/>
</dbReference>
<dbReference type="EMBL" id="JAKOAV010000007">
    <property type="protein sequence ID" value="MDF9407783.1"/>
    <property type="molecule type" value="Genomic_DNA"/>
</dbReference>
<accession>A0A9X4JVP6</accession>
<name>A0A9X4JVP6_9FIRM</name>
<evidence type="ECO:0000313" key="2">
    <source>
        <dbReference type="Proteomes" id="UP001154312"/>
    </source>
</evidence>
<gene>
    <name evidence="1" type="ORF">L7E55_05325</name>
</gene>
<reference evidence="1" key="1">
    <citation type="submission" date="2022-02" db="EMBL/GenBank/DDBJ databases">
        <authorList>
            <person name="Leng L."/>
        </authorList>
    </citation>
    <scope>NUCLEOTIDE SEQUENCE</scope>
    <source>
        <strain evidence="1">JI</strain>
    </source>
</reference>
<keyword evidence="2" id="KW-1185">Reference proteome</keyword>
<protein>
    <submittedName>
        <fullName evidence="1">Uncharacterized protein</fullName>
    </submittedName>
</protein>
<organism evidence="1 2">
    <name type="scientific">Pelotomaculum isophthalicicum JI</name>
    <dbReference type="NCBI Taxonomy" id="947010"/>
    <lineage>
        <taxon>Bacteria</taxon>
        <taxon>Bacillati</taxon>
        <taxon>Bacillota</taxon>
        <taxon>Clostridia</taxon>
        <taxon>Eubacteriales</taxon>
        <taxon>Desulfotomaculaceae</taxon>
        <taxon>Pelotomaculum</taxon>
    </lineage>
</organism>
<comment type="caution">
    <text evidence="1">The sequence shown here is derived from an EMBL/GenBank/DDBJ whole genome shotgun (WGS) entry which is preliminary data.</text>
</comment>
<dbReference type="Proteomes" id="UP001154312">
    <property type="component" value="Unassembled WGS sequence"/>
</dbReference>
<evidence type="ECO:0000313" key="1">
    <source>
        <dbReference type="EMBL" id="MDF9407783.1"/>
    </source>
</evidence>
<dbReference type="AlphaFoldDB" id="A0A9X4JVP6"/>
<proteinExistence type="predicted"/>
<dbReference type="Pfam" id="PF20194">
    <property type="entry name" value="DUF6557"/>
    <property type="match status" value="1"/>
</dbReference>